<feature type="domain" description="Aminotransferase class I/classII large" evidence="3">
    <location>
        <begin position="54"/>
        <end position="318"/>
    </location>
</feature>
<organism evidence="4">
    <name type="scientific">marine sediment metagenome</name>
    <dbReference type="NCBI Taxonomy" id="412755"/>
    <lineage>
        <taxon>unclassified sequences</taxon>
        <taxon>metagenomes</taxon>
        <taxon>ecological metagenomes</taxon>
    </lineage>
</organism>
<sequence>MGLNNLEKVLSQTLKELKNEGRLKGKEYIITKVKKAKGEKGPRYFLKGKGEQEFIRMNSNSYLGMSLREEIIQEEERATKEYGVGPGAVRFISGTFQSHRELEKRLAKFHLRDDAMLFSSAYTTVIGILTPLITSETIVISDELNHNCIINALRLSRPKDKKIYKHLDINELEDKIKESVGQAKRLIIVTDGIFSMRGDYAPLDIISHLSKKYDREFPENILLMVDDSHGIGAYGKTGRGTEEYTNAKGVDILVGTLGKAFGVNGGYVTSNQTVITYLRETAPMYIYSNPISPAEASAALKSLEILNSERGKDILTHLHQMTKK</sequence>
<comment type="caution">
    <text evidence="4">The sequence shown here is derived from an EMBL/GenBank/DDBJ whole genome shotgun (WGS) entry which is preliminary data.</text>
</comment>
<evidence type="ECO:0000256" key="1">
    <source>
        <dbReference type="ARBA" id="ARBA00001933"/>
    </source>
</evidence>
<dbReference type="InterPro" id="IPR050087">
    <property type="entry name" value="AON_synthase_class-II"/>
</dbReference>
<protein>
    <recommendedName>
        <fullName evidence="3">Aminotransferase class I/classII large domain-containing protein</fullName>
    </recommendedName>
</protein>
<dbReference type="InterPro" id="IPR004839">
    <property type="entry name" value="Aminotransferase_I/II_large"/>
</dbReference>
<dbReference type="SUPFAM" id="SSF53383">
    <property type="entry name" value="PLP-dependent transferases"/>
    <property type="match status" value="1"/>
</dbReference>
<comment type="cofactor">
    <cofactor evidence="1">
        <name>pyridoxal 5'-phosphate</name>
        <dbReference type="ChEBI" id="CHEBI:597326"/>
    </cofactor>
</comment>
<feature type="non-terminal residue" evidence="4">
    <location>
        <position position="324"/>
    </location>
</feature>
<dbReference type="GO" id="GO:0030170">
    <property type="term" value="F:pyridoxal phosphate binding"/>
    <property type="evidence" value="ECO:0007669"/>
    <property type="project" value="InterPro"/>
</dbReference>
<dbReference type="EMBL" id="BARW01009102">
    <property type="protein sequence ID" value="GAI76220.1"/>
    <property type="molecule type" value="Genomic_DNA"/>
</dbReference>
<accession>X1SLH8</accession>
<evidence type="ECO:0000256" key="2">
    <source>
        <dbReference type="ARBA" id="ARBA00022679"/>
    </source>
</evidence>
<evidence type="ECO:0000259" key="3">
    <source>
        <dbReference type="Pfam" id="PF00155"/>
    </source>
</evidence>
<dbReference type="InterPro" id="IPR015421">
    <property type="entry name" value="PyrdxlP-dep_Trfase_major"/>
</dbReference>
<dbReference type="Gene3D" id="3.40.640.10">
    <property type="entry name" value="Type I PLP-dependent aspartate aminotransferase-like (Major domain)"/>
    <property type="match status" value="1"/>
</dbReference>
<evidence type="ECO:0000313" key="4">
    <source>
        <dbReference type="EMBL" id="GAI76220.1"/>
    </source>
</evidence>
<dbReference type="GO" id="GO:0016740">
    <property type="term" value="F:transferase activity"/>
    <property type="evidence" value="ECO:0007669"/>
    <property type="project" value="UniProtKB-KW"/>
</dbReference>
<dbReference type="AlphaFoldDB" id="X1SLH8"/>
<reference evidence="4" key="1">
    <citation type="journal article" date="2014" name="Front. Microbiol.">
        <title>High frequency of phylogenetically diverse reductive dehalogenase-homologous genes in deep subseafloor sedimentary metagenomes.</title>
        <authorList>
            <person name="Kawai M."/>
            <person name="Futagami T."/>
            <person name="Toyoda A."/>
            <person name="Takaki Y."/>
            <person name="Nishi S."/>
            <person name="Hori S."/>
            <person name="Arai W."/>
            <person name="Tsubouchi T."/>
            <person name="Morono Y."/>
            <person name="Uchiyama I."/>
            <person name="Ito T."/>
            <person name="Fujiyama A."/>
            <person name="Inagaki F."/>
            <person name="Takami H."/>
        </authorList>
    </citation>
    <scope>NUCLEOTIDE SEQUENCE</scope>
    <source>
        <strain evidence="4">Expedition CK06-06</strain>
    </source>
</reference>
<keyword evidence="2" id="KW-0808">Transferase</keyword>
<gene>
    <name evidence="4" type="ORF">S12H4_18433</name>
</gene>
<proteinExistence type="predicted"/>
<dbReference type="PANTHER" id="PTHR13693">
    <property type="entry name" value="CLASS II AMINOTRANSFERASE/8-AMINO-7-OXONONANOATE SYNTHASE"/>
    <property type="match status" value="1"/>
</dbReference>
<name>X1SLH8_9ZZZZ</name>
<dbReference type="InterPro" id="IPR015424">
    <property type="entry name" value="PyrdxlP-dep_Trfase"/>
</dbReference>
<dbReference type="Pfam" id="PF00155">
    <property type="entry name" value="Aminotran_1_2"/>
    <property type="match status" value="1"/>
</dbReference>